<proteinExistence type="predicted"/>
<keyword evidence="4" id="KW-1185">Reference proteome</keyword>
<evidence type="ECO:0000259" key="2">
    <source>
        <dbReference type="PROSITE" id="PS50846"/>
    </source>
</evidence>
<dbReference type="CDD" id="cd00371">
    <property type="entry name" value="HMA"/>
    <property type="match status" value="1"/>
</dbReference>
<dbReference type="SUPFAM" id="SSF56436">
    <property type="entry name" value="C-type lectin-like"/>
    <property type="match status" value="1"/>
</dbReference>
<dbReference type="GO" id="GO:0006801">
    <property type="term" value="P:superoxide metabolic process"/>
    <property type="evidence" value="ECO:0007669"/>
    <property type="project" value="InterPro"/>
</dbReference>
<evidence type="ECO:0000313" key="3">
    <source>
        <dbReference type="EMBL" id="RXM93658.1"/>
    </source>
</evidence>
<dbReference type="Pfam" id="PF00080">
    <property type="entry name" value="Sod_Cu"/>
    <property type="match status" value="1"/>
</dbReference>
<dbReference type="Pfam" id="PF00403">
    <property type="entry name" value="HMA"/>
    <property type="match status" value="1"/>
</dbReference>
<reference evidence="3 4" key="1">
    <citation type="submission" date="2019-01" db="EMBL/GenBank/DDBJ databases">
        <title>Draft Genome and Complete Hox-Cluster Characterization of the Sterlet Sturgeon (Acipenser ruthenus).</title>
        <authorList>
            <person name="Wei Q."/>
        </authorList>
    </citation>
    <scope>NUCLEOTIDE SEQUENCE [LARGE SCALE GENOMIC DNA]</scope>
    <source>
        <strain evidence="3">WHYD16114868_AA</strain>
        <tissue evidence="3">Blood</tissue>
    </source>
</reference>
<comment type="cofactor">
    <cofactor evidence="1">
        <name>Cu(2+)</name>
        <dbReference type="ChEBI" id="CHEBI:29036"/>
    </cofactor>
</comment>
<comment type="caution">
    <text evidence="3">The sequence shown here is derived from an EMBL/GenBank/DDBJ whole genome shotgun (WGS) entry which is preliminary data.</text>
</comment>
<dbReference type="InterPro" id="IPR036163">
    <property type="entry name" value="HMA_dom_sf"/>
</dbReference>
<dbReference type="InterPro" id="IPR036423">
    <property type="entry name" value="SOD-like_Cu/Zn_dom_sf"/>
</dbReference>
<dbReference type="Proteomes" id="UP000289886">
    <property type="component" value="Unassembled WGS sequence"/>
</dbReference>
<sequence>MTCGSCSSAVRNALQGAPGVQSVEIDLQREEVLVDTTLTSQEVQDLIEKTGRRAVLKGVGSPAQKDLGAAVAMLSGSNLVQGHQAKEVQRLLATDYEGTMDGLEPGPHGLHVHEFGDLTDDCLRSWGKLPDDWKVEDPTGEDCALLSDTGLYDVSCGKKYECICEKVAPII</sequence>
<feature type="domain" description="HMA" evidence="2">
    <location>
        <begin position="1"/>
        <end position="55"/>
    </location>
</feature>
<dbReference type="AlphaFoldDB" id="A0A444UZW9"/>
<dbReference type="InterPro" id="IPR006121">
    <property type="entry name" value="HMA_dom"/>
</dbReference>
<dbReference type="PROSITE" id="PS50846">
    <property type="entry name" value="HMA_2"/>
    <property type="match status" value="1"/>
</dbReference>
<evidence type="ECO:0000313" key="4">
    <source>
        <dbReference type="Proteomes" id="UP000289886"/>
    </source>
</evidence>
<dbReference type="SUPFAM" id="SSF55008">
    <property type="entry name" value="HMA, heavy metal-associated domain"/>
    <property type="match status" value="1"/>
</dbReference>
<gene>
    <name evidence="3" type="ORF">EOD39_18840</name>
</gene>
<dbReference type="GO" id="GO:0046872">
    <property type="term" value="F:metal ion binding"/>
    <property type="evidence" value="ECO:0007669"/>
    <property type="project" value="InterPro"/>
</dbReference>
<dbReference type="Gene3D" id="3.30.70.100">
    <property type="match status" value="1"/>
</dbReference>
<dbReference type="InterPro" id="IPR016187">
    <property type="entry name" value="CTDL_fold"/>
</dbReference>
<name>A0A444UZW9_ACIRT</name>
<dbReference type="EMBL" id="SCEB01004296">
    <property type="protein sequence ID" value="RXM93658.1"/>
    <property type="molecule type" value="Genomic_DNA"/>
</dbReference>
<organism evidence="3 4">
    <name type="scientific">Acipenser ruthenus</name>
    <name type="common">Sterlet sturgeon</name>
    <dbReference type="NCBI Taxonomy" id="7906"/>
    <lineage>
        <taxon>Eukaryota</taxon>
        <taxon>Metazoa</taxon>
        <taxon>Chordata</taxon>
        <taxon>Craniata</taxon>
        <taxon>Vertebrata</taxon>
        <taxon>Euteleostomi</taxon>
        <taxon>Actinopterygii</taxon>
        <taxon>Chondrostei</taxon>
        <taxon>Acipenseriformes</taxon>
        <taxon>Acipenseridae</taxon>
        <taxon>Acipenser</taxon>
    </lineage>
</organism>
<dbReference type="InterPro" id="IPR001424">
    <property type="entry name" value="SOD_Cu_Zn_dom"/>
</dbReference>
<evidence type="ECO:0000256" key="1">
    <source>
        <dbReference type="ARBA" id="ARBA00001973"/>
    </source>
</evidence>
<accession>A0A444UZW9</accession>
<protein>
    <submittedName>
        <fullName evidence="3">Copper chaperone for superoxide dismutase</fullName>
    </submittedName>
</protein>
<dbReference type="SUPFAM" id="SSF49329">
    <property type="entry name" value="Cu,Zn superoxide dismutase-like"/>
    <property type="match status" value="1"/>
</dbReference>
<dbReference type="Gene3D" id="2.60.40.200">
    <property type="entry name" value="Superoxide dismutase, copper/zinc binding domain"/>
    <property type="match status" value="1"/>
</dbReference>